<feature type="transmembrane region" description="Helical" evidence="8">
    <location>
        <begin position="168"/>
        <end position="184"/>
    </location>
</feature>
<sequence length="601" mass="62351">MQENRAASRLLRGAVILTLAAVASKLIGTLQKIPLQNIGGDGVFGIYNTVYPFYTLLITIAAAGFPAAISKFVAEYEAVGNRAAGQRVARLSSLVLGMFGVILGVLMYTCAPLIGQWIDNAHVIPSVRAAAFAFLFVPVMAGLRGYFQGLQNMIPTAVSQVTEQTVRVGVMIMLLLLMLSQGAGPDMIAAGAVFGSAAGGAAGLVVMLLFWRNHRKKLRRQERPSEQALQAAGKTEQMGIQETASGNLGVIERTTDDLVSGSRAVVSGVLESASGTVQERAGKAHRTESYGTLLKALLRYALPVCLGALAVPLISLVDTFTVPRLLKQEGLDDTGVMVAFGVYNRGLPLVQLVMMFATTLSALFIPSLAEARVTGGTELARRQCEQSLRWFWLLGLAAATGLIVLAVPVNVMLYADDTGSGVMRWMALTAVGGTLSIISAALLQGLGAVRAPAVAMLAAAAAKALLNWLLVPQLGTAGAAIAGAAAYLLAAAINIALLARLAGLRWSWSASVLKPAALLVALACAAAAAMWGTSAALGALGWAAGGRATAVAESLLGVAAGAVVFVIGLARLRLITEAELAAVPKLGRPLAAVLRRLRVLA</sequence>
<evidence type="ECO:0000256" key="8">
    <source>
        <dbReference type="SAM" id="Phobius"/>
    </source>
</evidence>
<comment type="caution">
    <text evidence="9">The sequence shown here is derived from an EMBL/GenBank/DDBJ whole genome shotgun (WGS) entry which is preliminary data.</text>
</comment>
<evidence type="ECO:0000256" key="5">
    <source>
        <dbReference type="ARBA" id="ARBA00022984"/>
    </source>
</evidence>
<evidence type="ECO:0000256" key="4">
    <source>
        <dbReference type="ARBA" id="ARBA00022960"/>
    </source>
</evidence>
<dbReference type="PATRIC" id="fig|159743.3.peg.2282"/>
<feature type="transmembrane region" description="Helical" evidence="8">
    <location>
        <begin position="51"/>
        <end position="73"/>
    </location>
</feature>
<evidence type="ECO:0000313" key="9">
    <source>
        <dbReference type="EMBL" id="KJD45708.1"/>
    </source>
</evidence>
<feature type="transmembrane region" description="Helical" evidence="8">
    <location>
        <begin position="349"/>
        <end position="369"/>
    </location>
</feature>
<feature type="transmembrane region" description="Helical" evidence="8">
    <location>
        <begin position="390"/>
        <end position="413"/>
    </location>
</feature>
<keyword evidence="6 8" id="KW-1133">Transmembrane helix</keyword>
<dbReference type="CDD" id="cd13124">
    <property type="entry name" value="MATE_SpoVB_like"/>
    <property type="match status" value="1"/>
</dbReference>
<evidence type="ECO:0000256" key="2">
    <source>
        <dbReference type="ARBA" id="ARBA00022475"/>
    </source>
</evidence>
<protein>
    <submittedName>
        <fullName evidence="9">Membrane protein</fullName>
    </submittedName>
</protein>
<dbReference type="PIRSF" id="PIRSF038958">
    <property type="entry name" value="PG_synth_SpoVB"/>
    <property type="match status" value="1"/>
</dbReference>
<feature type="transmembrane region" description="Helical" evidence="8">
    <location>
        <begin position="127"/>
        <end position="147"/>
    </location>
</feature>
<dbReference type="InterPro" id="IPR004268">
    <property type="entry name" value="MurJ"/>
</dbReference>
<feature type="transmembrane region" description="Helical" evidence="8">
    <location>
        <begin position="477"/>
        <end position="497"/>
    </location>
</feature>
<gene>
    <name evidence="9" type="ORF">QD47_10250</name>
</gene>
<dbReference type="GO" id="GO:0009252">
    <property type="term" value="P:peptidoglycan biosynthetic process"/>
    <property type="evidence" value="ECO:0007669"/>
    <property type="project" value="UniProtKB-KW"/>
</dbReference>
<dbReference type="GO" id="GO:0008360">
    <property type="term" value="P:regulation of cell shape"/>
    <property type="evidence" value="ECO:0007669"/>
    <property type="project" value="UniProtKB-KW"/>
</dbReference>
<dbReference type="Pfam" id="PF01943">
    <property type="entry name" value="Polysacc_synt"/>
    <property type="match status" value="1"/>
</dbReference>
<feature type="transmembrane region" description="Helical" evidence="8">
    <location>
        <begin position="453"/>
        <end position="471"/>
    </location>
</feature>
<dbReference type="RefSeq" id="WP_044646040.1">
    <property type="nucleotide sequence ID" value="NZ_JTHP01000016.1"/>
</dbReference>
<keyword evidence="7 8" id="KW-0472">Membrane</keyword>
<reference evidence="9 10" key="1">
    <citation type="submission" date="2014-11" db="EMBL/GenBank/DDBJ databases">
        <title>Draft Genome Sequences of Paenibacillus polymyxa NRRL B-30509 and Paenibacillus terrae NRRL B-30644, Strains from a Poultry Environment that Produce Tridecaptin A and Paenicidins.</title>
        <authorList>
            <person name="van Belkum M.J."/>
            <person name="Lohans C.T."/>
            <person name="Vederas J.C."/>
        </authorList>
    </citation>
    <scope>NUCLEOTIDE SEQUENCE [LARGE SCALE GENOMIC DNA]</scope>
    <source>
        <strain evidence="9 10">NRRL B-30644</strain>
    </source>
</reference>
<feature type="transmembrane region" description="Helical" evidence="8">
    <location>
        <begin position="12"/>
        <end position="31"/>
    </location>
</feature>
<dbReference type="InterPro" id="IPR002797">
    <property type="entry name" value="Polysacc_synth"/>
</dbReference>
<dbReference type="EMBL" id="JTHP01000016">
    <property type="protein sequence ID" value="KJD45708.1"/>
    <property type="molecule type" value="Genomic_DNA"/>
</dbReference>
<feature type="transmembrane region" description="Helical" evidence="8">
    <location>
        <begin position="94"/>
        <end position="115"/>
    </location>
</feature>
<evidence type="ECO:0000256" key="1">
    <source>
        <dbReference type="ARBA" id="ARBA00004651"/>
    </source>
</evidence>
<feature type="transmembrane region" description="Helical" evidence="8">
    <location>
        <begin position="518"/>
        <end position="544"/>
    </location>
</feature>
<dbReference type="OrthoDB" id="9775950at2"/>
<evidence type="ECO:0000256" key="6">
    <source>
        <dbReference type="ARBA" id="ARBA00022989"/>
    </source>
</evidence>
<name>A0A0D7X400_9BACL</name>
<dbReference type="AlphaFoldDB" id="A0A0D7X400"/>
<feature type="transmembrane region" description="Helical" evidence="8">
    <location>
        <begin position="296"/>
        <end position="317"/>
    </location>
</feature>
<dbReference type="Proteomes" id="UP000032534">
    <property type="component" value="Unassembled WGS sequence"/>
</dbReference>
<evidence type="ECO:0000256" key="3">
    <source>
        <dbReference type="ARBA" id="ARBA00022692"/>
    </source>
</evidence>
<dbReference type="Pfam" id="PF03023">
    <property type="entry name" value="MurJ"/>
    <property type="match status" value="1"/>
</dbReference>
<evidence type="ECO:0000313" key="10">
    <source>
        <dbReference type="Proteomes" id="UP000032534"/>
    </source>
</evidence>
<dbReference type="InterPro" id="IPR050833">
    <property type="entry name" value="Poly_Biosynth_Transport"/>
</dbReference>
<dbReference type="InterPro" id="IPR024923">
    <property type="entry name" value="PG_synth_SpoVB"/>
</dbReference>
<proteinExistence type="predicted"/>
<dbReference type="GO" id="GO:0005886">
    <property type="term" value="C:plasma membrane"/>
    <property type="evidence" value="ECO:0007669"/>
    <property type="project" value="UniProtKB-SubCell"/>
</dbReference>
<feature type="transmembrane region" description="Helical" evidence="8">
    <location>
        <begin position="550"/>
        <end position="570"/>
    </location>
</feature>
<keyword evidence="5" id="KW-0573">Peptidoglycan synthesis</keyword>
<dbReference type="PANTHER" id="PTHR30250">
    <property type="entry name" value="PST FAMILY PREDICTED COLANIC ACID TRANSPORTER"/>
    <property type="match status" value="1"/>
</dbReference>
<keyword evidence="2" id="KW-1003">Cell membrane</keyword>
<organism evidence="9 10">
    <name type="scientific">Paenibacillus terrae</name>
    <dbReference type="NCBI Taxonomy" id="159743"/>
    <lineage>
        <taxon>Bacteria</taxon>
        <taxon>Bacillati</taxon>
        <taxon>Bacillota</taxon>
        <taxon>Bacilli</taxon>
        <taxon>Bacillales</taxon>
        <taxon>Paenibacillaceae</taxon>
        <taxon>Paenibacillus</taxon>
    </lineage>
</organism>
<comment type="subcellular location">
    <subcellularLocation>
        <location evidence="1">Cell membrane</location>
        <topology evidence="1">Multi-pass membrane protein</topology>
    </subcellularLocation>
</comment>
<keyword evidence="10" id="KW-1185">Reference proteome</keyword>
<evidence type="ECO:0000256" key="7">
    <source>
        <dbReference type="ARBA" id="ARBA00023136"/>
    </source>
</evidence>
<keyword evidence="3 8" id="KW-0812">Transmembrane</keyword>
<dbReference type="PANTHER" id="PTHR30250:SF29">
    <property type="entry name" value="POLYSACCHARIDE BIOSYNTHESIS PROTEIN C-TERMINAL DOMAIN-CONTAINING PROTEIN"/>
    <property type="match status" value="1"/>
</dbReference>
<accession>A0A0D7X400</accession>
<feature type="transmembrane region" description="Helical" evidence="8">
    <location>
        <begin position="190"/>
        <end position="211"/>
    </location>
</feature>
<feature type="transmembrane region" description="Helical" evidence="8">
    <location>
        <begin position="425"/>
        <end position="446"/>
    </location>
</feature>
<keyword evidence="4" id="KW-0133">Cell shape</keyword>